<keyword evidence="2" id="KW-0547">Nucleotide-binding</keyword>
<dbReference type="Gene3D" id="3.40.50.300">
    <property type="entry name" value="P-loop containing nucleotide triphosphate hydrolases"/>
    <property type="match status" value="1"/>
</dbReference>
<reference evidence="5 6" key="1">
    <citation type="submission" date="2021-11" db="EMBL/GenBank/DDBJ databases">
        <authorList>
            <person name="Depoorter E."/>
        </authorList>
    </citation>
    <scope>NUCLEOTIDE SEQUENCE [LARGE SCALE GENOMIC DNA]</scope>
    <source>
        <strain evidence="5 6">LMG 24289</strain>
    </source>
</reference>
<feature type="domain" description="Bacterial type II secretion system protein E" evidence="4">
    <location>
        <begin position="3"/>
        <end position="295"/>
    </location>
</feature>
<organism evidence="5 6">
    <name type="scientific">Periweissella fabaria</name>
    <dbReference type="NCBI Taxonomy" id="546157"/>
    <lineage>
        <taxon>Bacteria</taxon>
        <taxon>Bacillati</taxon>
        <taxon>Bacillota</taxon>
        <taxon>Bacilli</taxon>
        <taxon>Lactobacillales</taxon>
        <taxon>Lactobacillaceae</taxon>
        <taxon>Periweissella</taxon>
    </lineage>
</organism>
<dbReference type="PANTHER" id="PTHR30258:SF2">
    <property type="entry name" value="COMG OPERON PROTEIN 1"/>
    <property type="match status" value="1"/>
</dbReference>
<dbReference type="InterPro" id="IPR027417">
    <property type="entry name" value="P-loop_NTPase"/>
</dbReference>
<dbReference type="SUPFAM" id="SSF52540">
    <property type="entry name" value="P-loop containing nucleoside triphosphate hydrolases"/>
    <property type="match status" value="1"/>
</dbReference>
<sequence>MSKVQQLFKTIVNDYLDMHVSDIYCLPIGTGQYQVTIRTTRKLIKATTLTAVMGTQLITYLKFLANMDITEQRRPQIGQFTLPDFDQINFRISTVGDYQQRETLVCRFIYDCYSIQPEFIFPAQFQQLQLQTMQPGLHILAGPMGSGKTTTMYSLAQALANDNKIVLTIEDPVEIKHANFIQLQVNNAAKMTYTNLIKSGLRHRPDVFVIGEIRDEQTAQATVNAALSGHTVLTTIHALSATNVTVRLLEMGIKPAYLKASLQTVTYQRLLPDLQGELHALQAQVAGQTIWENKGEKWHEKLAEALASKKITTTTYEQFKNLEA</sequence>
<dbReference type="RefSeq" id="WP_230097159.1">
    <property type="nucleotide sequence ID" value="NZ_CAKKNS010000006.1"/>
</dbReference>
<evidence type="ECO:0000313" key="5">
    <source>
        <dbReference type="EMBL" id="CAH0417126.1"/>
    </source>
</evidence>
<dbReference type="PANTHER" id="PTHR30258">
    <property type="entry name" value="TYPE II SECRETION SYSTEM PROTEIN GSPE-RELATED"/>
    <property type="match status" value="1"/>
</dbReference>
<evidence type="ECO:0000256" key="3">
    <source>
        <dbReference type="ARBA" id="ARBA00022840"/>
    </source>
</evidence>
<accession>A0ABN8BHB6</accession>
<keyword evidence="3" id="KW-0067">ATP-binding</keyword>
<dbReference type="Pfam" id="PF00437">
    <property type="entry name" value="T2SSE"/>
    <property type="match status" value="1"/>
</dbReference>
<evidence type="ECO:0000256" key="1">
    <source>
        <dbReference type="ARBA" id="ARBA00006611"/>
    </source>
</evidence>
<dbReference type="Gene3D" id="3.30.450.90">
    <property type="match status" value="1"/>
</dbReference>
<keyword evidence="6" id="KW-1185">Reference proteome</keyword>
<dbReference type="CDD" id="cd01129">
    <property type="entry name" value="PulE-GspE-like"/>
    <property type="match status" value="1"/>
</dbReference>
<dbReference type="InterPro" id="IPR001482">
    <property type="entry name" value="T2SS/T4SS_dom"/>
</dbReference>
<protein>
    <submittedName>
        <fullName evidence="5">ComG operon protein 1</fullName>
    </submittedName>
</protein>
<dbReference type="NCBIfam" id="NF041000">
    <property type="entry name" value="ATPase_ComGA"/>
    <property type="match status" value="1"/>
</dbReference>
<evidence type="ECO:0000256" key="2">
    <source>
        <dbReference type="ARBA" id="ARBA00022741"/>
    </source>
</evidence>
<gene>
    <name evidence="5" type="primary">comGA</name>
    <name evidence="5" type="ORF">WFA24289_01443</name>
</gene>
<comment type="caution">
    <text evidence="5">The sequence shown here is derived from an EMBL/GenBank/DDBJ whole genome shotgun (WGS) entry which is preliminary data.</text>
</comment>
<comment type="similarity">
    <text evidence="1">Belongs to the GSP E family.</text>
</comment>
<dbReference type="InterPro" id="IPR047667">
    <property type="entry name" value="ATPase_ComGA"/>
</dbReference>
<name>A0ABN8BHB6_9LACO</name>
<dbReference type="Proteomes" id="UP000789707">
    <property type="component" value="Unassembled WGS sequence"/>
</dbReference>
<dbReference type="EMBL" id="CAKKNS010000006">
    <property type="protein sequence ID" value="CAH0417126.1"/>
    <property type="molecule type" value="Genomic_DNA"/>
</dbReference>
<evidence type="ECO:0000259" key="4">
    <source>
        <dbReference type="Pfam" id="PF00437"/>
    </source>
</evidence>
<proteinExistence type="inferred from homology"/>
<evidence type="ECO:0000313" key="6">
    <source>
        <dbReference type="Proteomes" id="UP000789707"/>
    </source>
</evidence>